<evidence type="ECO:0000313" key="1">
    <source>
        <dbReference type="EMBL" id="GAA1225921.1"/>
    </source>
</evidence>
<sequence>MARPDLLMRYRSAGGTVPRGADIDHTIDLQLGGLDEIANMSPLDMSVNRSLGSQIG</sequence>
<name>A0ABP4GN79_9PSEU</name>
<organism evidence="1 2">
    <name type="scientific">Prauserella halophila</name>
    <dbReference type="NCBI Taxonomy" id="185641"/>
    <lineage>
        <taxon>Bacteria</taxon>
        <taxon>Bacillati</taxon>
        <taxon>Actinomycetota</taxon>
        <taxon>Actinomycetes</taxon>
        <taxon>Pseudonocardiales</taxon>
        <taxon>Pseudonocardiaceae</taxon>
        <taxon>Prauserella</taxon>
    </lineage>
</organism>
<reference evidence="2" key="1">
    <citation type="journal article" date="2019" name="Int. J. Syst. Evol. Microbiol.">
        <title>The Global Catalogue of Microorganisms (GCM) 10K type strain sequencing project: providing services to taxonomists for standard genome sequencing and annotation.</title>
        <authorList>
            <consortium name="The Broad Institute Genomics Platform"/>
            <consortium name="The Broad Institute Genome Sequencing Center for Infectious Disease"/>
            <person name="Wu L."/>
            <person name="Ma J."/>
        </authorList>
    </citation>
    <scope>NUCLEOTIDE SEQUENCE [LARGE SCALE GENOMIC DNA]</scope>
    <source>
        <strain evidence="2">JCM 13023</strain>
    </source>
</reference>
<protein>
    <recommendedName>
        <fullName evidence="3">HNH endonuclease</fullName>
    </recommendedName>
</protein>
<proteinExistence type="predicted"/>
<comment type="caution">
    <text evidence="1">The sequence shown here is derived from an EMBL/GenBank/DDBJ whole genome shotgun (WGS) entry which is preliminary data.</text>
</comment>
<evidence type="ECO:0008006" key="3">
    <source>
        <dbReference type="Google" id="ProtNLM"/>
    </source>
</evidence>
<gene>
    <name evidence="1" type="ORF">GCM10009676_04730</name>
</gene>
<dbReference type="RefSeq" id="WP_253864976.1">
    <property type="nucleotide sequence ID" value="NZ_BAAALN010000002.1"/>
</dbReference>
<keyword evidence="2" id="KW-1185">Reference proteome</keyword>
<accession>A0ABP4GN79</accession>
<dbReference type="EMBL" id="BAAALN010000002">
    <property type="protein sequence ID" value="GAA1225921.1"/>
    <property type="molecule type" value="Genomic_DNA"/>
</dbReference>
<evidence type="ECO:0000313" key="2">
    <source>
        <dbReference type="Proteomes" id="UP001500653"/>
    </source>
</evidence>
<dbReference type="Proteomes" id="UP001500653">
    <property type="component" value="Unassembled WGS sequence"/>
</dbReference>